<dbReference type="STRING" id="1225564.AA309_24845"/>
<dbReference type="Proteomes" id="UP000035489">
    <property type="component" value="Unassembled WGS sequence"/>
</dbReference>
<accession>A0A0H1RDB9</accession>
<protein>
    <recommendedName>
        <fullName evidence="9">Branched-chain amino acid ABC transporter permease</fullName>
    </recommendedName>
</protein>
<gene>
    <name evidence="7" type="ORF">AA309_24845</name>
</gene>
<dbReference type="InterPro" id="IPR001851">
    <property type="entry name" value="ABC_transp_permease"/>
</dbReference>
<dbReference type="GO" id="GO:0005886">
    <property type="term" value="C:plasma membrane"/>
    <property type="evidence" value="ECO:0007669"/>
    <property type="project" value="UniProtKB-SubCell"/>
</dbReference>
<dbReference type="CDD" id="cd06581">
    <property type="entry name" value="TM_PBP1_LivM_like"/>
    <property type="match status" value="1"/>
</dbReference>
<dbReference type="PANTHER" id="PTHR30482">
    <property type="entry name" value="HIGH-AFFINITY BRANCHED-CHAIN AMINO ACID TRANSPORT SYSTEM PERMEASE"/>
    <property type="match status" value="1"/>
</dbReference>
<evidence type="ECO:0000256" key="4">
    <source>
        <dbReference type="ARBA" id="ARBA00022989"/>
    </source>
</evidence>
<feature type="transmembrane region" description="Helical" evidence="6">
    <location>
        <begin position="207"/>
        <end position="225"/>
    </location>
</feature>
<feature type="transmembrane region" description="Helical" evidence="6">
    <location>
        <begin position="245"/>
        <end position="269"/>
    </location>
</feature>
<keyword evidence="8" id="KW-1185">Reference proteome</keyword>
<evidence type="ECO:0000313" key="8">
    <source>
        <dbReference type="Proteomes" id="UP000035489"/>
    </source>
</evidence>
<dbReference type="PATRIC" id="fig|1225564.3.peg.6465"/>
<dbReference type="PANTHER" id="PTHR30482:SF20">
    <property type="entry name" value="HIGH-AFFINITY BRANCHED-CHAIN AMINO ACID TRANSPORT SYSTEM PERMEASE PROTEIN LIVM"/>
    <property type="match status" value="1"/>
</dbReference>
<name>A0A0H1RDB9_9HYPH</name>
<feature type="transmembrane region" description="Helical" evidence="6">
    <location>
        <begin position="32"/>
        <end position="53"/>
    </location>
</feature>
<evidence type="ECO:0000256" key="3">
    <source>
        <dbReference type="ARBA" id="ARBA00022692"/>
    </source>
</evidence>
<feature type="transmembrane region" description="Helical" evidence="6">
    <location>
        <begin position="60"/>
        <end position="78"/>
    </location>
</feature>
<feature type="transmembrane region" description="Helical" evidence="6">
    <location>
        <begin position="113"/>
        <end position="130"/>
    </location>
</feature>
<evidence type="ECO:0000313" key="7">
    <source>
        <dbReference type="EMBL" id="KLK90597.1"/>
    </source>
</evidence>
<comment type="caution">
    <text evidence="7">The sequence shown here is derived from an EMBL/GenBank/DDBJ whole genome shotgun (WGS) entry which is preliminary data.</text>
</comment>
<comment type="subcellular location">
    <subcellularLocation>
        <location evidence="1">Cell membrane</location>
        <topology evidence="1">Multi-pass membrane protein</topology>
    </subcellularLocation>
</comment>
<dbReference type="Pfam" id="PF02653">
    <property type="entry name" value="BPD_transp_2"/>
    <property type="match status" value="1"/>
</dbReference>
<dbReference type="AlphaFoldDB" id="A0A0H1RDB9"/>
<dbReference type="EMBL" id="LCYG01000077">
    <property type="protein sequence ID" value="KLK90597.1"/>
    <property type="molecule type" value="Genomic_DNA"/>
</dbReference>
<dbReference type="InterPro" id="IPR043428">
    <property type="entry name" value="LivM-like"/>
</dbReference>
<evidence type="ECO:0000256" key="5">
    <source>
        <dbReference type="ARBA" id="ARBA00023136"/>
    </source>
</evidence>
<reference evidence="7 8" key="1">
    <citation type="submission" date="2015-05" db="EMBL/GenBank/DDBJ databases">
        <title>Draft genome sequence of Microvirga vignae strain BR3299, a novel nitrogen fixing bacteria isolated from Brazil semi-aired region.</title>
        <authorList>
            <person name="Zilli J.E."/>
            <person name="Passos S.R."/>
            <person name="Leite J."/>
            <person name="Baldani J.I."/>
            <person name="Xavier G.R."/>
            <person name="Rumjaneck N.G."/>
            <person name="Simoes-Araujo J.L."/>
        </authorList>
    </citation>
    <scope>NUCLEOTIDE SEQUENCE [LARGE SCALE GENOMIC DNA]</scope>
    <source>
        <strain evidence="7 8">BR3299</strain>
    </source>
</reference>
<evidence type="ECO:0000256" key="2">
    <source>
        <dbReference type="ARBA" id="ARBA00022475"/>
    </source>
</evidence>
<keyword evidence="2" id="KW-1003">Cell membrane</keyword>
<keyword evidence="3 6" id="KW-0812">Transmembrane</keyword>
<organism evidence="7 8">
    <name type="scientific">Microvirga vignae</name>
    <dbReference type="NCBI Taxonomy" id="1225564"/>
    <lineage>
        <taxon>Bacteria</taxon>
        <taxon>Pseudomonadati</taxon>
        <taxon>Pseudomonadota</taxon>
        <taxon>Alphaproteobacteria</taxon>
        <taxon>Hyphomicrobiales</taxon>
        <taxon>Methylobacteriaceae</taxon>
        <taxon>Microvirga</taxon>
    </lineage>
</organism>
<evidence type="ECO:0000256" key="6">
    <source>
        <dbReference type="SAM" id="Phobius"/>
    </source>
</evidence>
<proteinExistence type="predicted"/>
<feature type="transmembrane region" description="Helical" evidence="6">
    <location>
        <begin position="84"/>
        <end position="106"/>
    </location>
</feature>
<keyword evidence="4 6" id="KW-1133">Transmembrane helix</keyword>
<evidence type="ECO:0000256" key="1">
    <source>
        <dbReference type="ARBA" id="ARBA00004651"/>
    </source>
</evidence>
<sequence length="319" mass="33826">MGRSTSSALIGGGIAIVAALAIMPYLLDERFFYHIAILVCFAAIGASSLHLIIRTGHVSLCHAAFIGVGAYVSANVVMKLGFPFVGGLVAGTLAAAGLGLMIGPVILRLTGKYFVLITFLFGEILRMVFVDWQSITGGANGLSGIPAPAPVFAEPKYFYALALLAATACVAVCGRILSSETGRFVNAIRESEQLTECVGVPVIRTKVMIFVIACGFAGFAGALIAHYARYISPPNFGPLESLNLVIMNVIGGMQTLVGPLLGAIFLVLVPEFLRGYVQLQHIMFGVILILVMAFLPAGVVGVKDWVARRMIPHDRRGEQ</sequence>
<feature type="transmembrane region" description="Helical" evidence="6">
    <location>
        <begin position="157"/>
        <end position="177"/>
    </location>
</feature>
<feature type="transmembrane region" description="Helical" evidence="6">
    <location>
        <begin position="281"/>
        <end position="302"/>
    </location>
</feature>
<dbReference type="GO" id="GO:0015658">
    <property type="term" value="F:branched-chain amino acid transmembrane transporter activity"/>
    <property type="evidence" value="ECO:0007669"/>
    <property type="project" value="InterPro"/>
</dbReference>
<feature type="transmembrane region" description="Helical" evidence="6">
    <location>
        <begin position="7"/>
        <end position="26"/>
    </location>
</feature>
<keyword evidence="5 6" id="KW-0472">Membrane</keyword>
<evidence type="ECO:0008006" key="9">
    <source>
        <dbReference type="Google" id="ProtNLM"/>
    </source>
</evidence>